<dbReference type="AlphaFoldDB" id="A0A1H7TUZ9"/>
<organism evidence="1 2">
    <name type="scientific">Stigmatella aurantiaca</name>
    <dbReference type="NCBI Taxonomy" id="41"/>
    <lineage>
        <taxon>Bacteria</taxon>
        <taxon>Pseudomonadati</taxon>
        <taxon>Myxococcota</taxon>
        <taxon>Myxococcia</taxon>
        <taxon>Myxococcales</taxon>
        <taxon>Cystobacterineae</taxon>
        <taxon>Archangiaceae</taxon>
        <taxon>Stigmatella</taxon>
    </lineage>
</organism>
<accession>A0A1H7TUZ9</accession>
<dbReference type="EMBL" id="FOAP01000009">
    <property type="protein sequence ID" value="SEL87737.1"/>
    <property type="molecule type" value="Genomic_DNA"/>
</dbReference>
<sequence length="274" mass="27852">MSPPAGYVLRLFNGGDAMAVPGTQGRRIRRTHTSQTFIQPGPDPLDGVRGLCFLLLIGLTPVPAWAQDSAGGAPPPAEPEEQLVFLVPVEPAAVPAEPAAVPAEAPVMPAEPPAPAVEPQPPVLARGTPLLTCEAGSQQGVYNPPLKLSPQETVLSATGQFPSCVSWDAGGPVSGQYTVSGTGPASCLSSSLATRSHITWSDGSTSTLEFGKGMDAKQGGEAVTVLVGLVIEGRYAGSLAVGGFVLEAAPSALHCLSEGVASASGLSFLKLIQQ</sequence>
<keyword evidence="2" id="KW-1185">Reference proteome</keyword>
<protein>
    <submittedName>
        <fullName evidence="1">Uncharacterized protein</fullName>
    </submittedName>
</protein>
<name>A0A1H7TUZ9_STIAU</name>
<evidence type="ECO:0000313" key="2">
    <source>
        <dbReference type="Proteomes" id="UP000182719"/>
    </source>
</evidence>
<proteinExistence type="predicted"/>
<reference evidence="2" key="1">
    <citation type="submission" date="2016-10" db="EMBL/GenBank/DDBJ databases">
        <authorList>
            <person name="Varghese N."/>
            <person name="Submissions S."/>
        </authorList>
    </citation>
    <scope>NUCLEOTIDE SEQUENCE [LARGE SCALE GENOMIC DNA]</scope>
    <source>
        <strain evidence="2">DSM 17044</strain>
    </source>
</reference>
<dbReference type="Proteomes" id="UP000182719">
    <property type="component" value="Unassembled WGS sequence"/>
</dbReference>
<evidence type="ECO:0000313" key="1">
    <source>
        <dbReference type="EMBL" id="SEL87737.1"/>
    </source>
</evidence>
<gene>
    <name evidence="1" type="ORF">SAMN05444354_109149</name>
</gene>